<feature type="region of interest" description="Disordered" evidence="5">
    <location>
        <begin position="325"/>
        <end position="351"/>
    </location>
</feature>
<gene>
    <name evidence="6" type="ORF">PYCCODRAFT_1430003</name>
</gene>
<feature type="compositionally biased region" description="Basic and acidic residues" evidence="5">
    <location>
        <begin position="621"/>
        <end position="638"/>
    </location>
</feature>
<dbReference type="AlphaFoldDB" id="A0A1Y2J4R8"/>
<dbReference type="Pfam" id="PF06058">
    <property type="entry name" value="DCP1"/>
    <property type="match status" value="1"/>
</dbReference>
<comment type="similarity">
    <text evidence="2">Belongs to the DCP1 family.</text>
</comment>
<dbReference type="OrthoDB" id="440673at2759"/>
<dbReference type="Proteomes" id="UP000193067">
    <property type="component" value="Unassembled WGS sequence"/>
</dbReference>
<evidence type="ECO:0000313" key="7">
    <source>
        <dbReference type="Proteomes" id="UP000193067"/>
    </source>
</evidence>
<keyword evidence="3" id="KW-0963">Cytoplasm</keyword>
<comment type="subcellular location">
    <subcellularLocation>
        <location evidence="1">Cytoplasm</location>
    </subcellularLocation>
</comment>
<feature type="compositionally biased region" description="Polar residues" evidence="5">
    <location>
        <begin position="652"/>
        <end position="670"/>
    </location>
</feature>
<dbReference type="InterPro" id="IPR010334">
    <property type="entry name" value="Dcp1"/>
</dbReference>
<dbReference type="InterPro" id="IPR011993">
    <property type="entry name" value="PH-like_dom_sf"/>
</dbReference>
<evidence type="ECO:0000256" key="4">
    <source>
        <dbReference type="ARBA" id="ARBA00022664"/>
    </source>
</evidence>
<dbReference type="GO" id="GO:0008047">
    <property type="term" value="F:enzyme activator activity"/>
    <property type="evidence" value="ECO:0007669"/>
    <property type="project" value="InterPro"/>
</dbReference>
<proteinExistence type="inferred from homology"/>
<accession>A0A1Y2J4R8</accession>
<evidence type="ECO:0000313" key="6">
    <source>
        <dbReference type="EMBL" id="OSD07804.1"/>
    </source>
</evidence>
<protein>
    <submittedName>
        <fullName evidence="6">Uncharacterized protein</fullName>
    </submittedName>
</protein>
<feature type="region of interest" description="Disordered" evidence="5">
    <location>
        <begin position="1"/>
        <end position="34"/>
    </location>
</feature>
<dbReference type="GO" id="GO:0000932">
    <property type="term" value="C:P-body"/>
    <property type="evidence" value="ECO:0007669"/>
    <property type="project" value="TreeGrafter"/>
</dbReference>
<feature type="compositionally biased region" description="Pro residues" evidence="5">
    <location>
        <begin position="333"/>
        <end position="351"/>
    </location>
</feature>
<keyword evidence="7" id="KW-1185">Reference proteome</keyword>
<feature type="compositionally biased region" description="Basic residues" evidence="5">
    <location>
        <begin position="609"/>
        <end position="620"/>
    </location>
</feature>
<sequence length="763" mass="82533">MAPRRNRSTSNAQPPSNHQNVLPPSQRTQTPGSVAQRQLGNVMPAVYQSNMKVLLRREPSITGIIDQFSHVCLYNYNGQKWERHGYEGSMFLYEKSSYPTYGFYILNRMGTDDFIRPIYPEDDMEIMGDYLMYRFYPDFTKTRLDLGLPYPIPEEHRATFDEELFRRIPPEEREKERPKKGRSIILGLWMYSTDSREPLKEVMMRLHSYVKRNLPYPEEFKHGSGRPPPNVHLRTPSGSQMPTLDQGVAPQYAHANGTMYHQSQPQLPSMAQAQLASAGAASELDKLFAKLITPSASSQLPTAPSTGPPAGKSINDLFAALGGQTMAASASPQPQPALQPAPAAVPEPPPSRGLALLDSIFASAAGSSVSLSDAAAPSAAVPPHPEEMTIVSPKPTSSALPQILNQDVISTLLGLSDSRASSAAPSSAGSRRSQQRRYEGDNEYSEGDGVSEGVPSRSNTVDADAKARMANVPTFSVQPAASSESEDDGARPTSSRRVPGDVTPRPPAGGMRLPPTSPPHAKQHGPNATASISATNLNGQSNGVIQPGTPSSAPRERPLIPFEANSELWPYPRAPLDDRSFENDDVVELDFTDTRALSDPALFSSRLKEKQKKGKGKKSKKEREADQARERAEIDKSWDMPAANGQDKTAHPHSTTPNASLSTTHANSISAAVDAAKSPKQAKKVSTNGTKDVAAPQSNGHSRNGTLDSVAAKEAVLSAVAAKRVAGGPSIAKNDFVRELLTLIHTDSQFAEGLWKDYLARSA</sequence>
<feature type="region of interest" description="Disordered" evidence="5">
    <location>
        <begin position="602"/>
        <end position="705"/>
    </location>
</feature>
<dbReference type="CDD" id="cd09804">
    <property type="entry name" value="Dcp1"/>
    <property type="match status" value="1"/>
</dbReference>
<organism evidence="6 7">
    <name type="scientific">Trametes coccinea (strain BRFM310)</name>
    <name type="common">Pycnoporus coccineus</name>
    <dbReference type="NCBI Taxonomy" id="1353009"/>
    <lineage>
        <taxon>Eukaryota</taxon>
        <taxon>Fungi</taxon>
        <taxon>Dikarya</taxon>
        <taxon>Basidiomycota</taxon>
        <taxon>Agaricomycotina</taxon>
        <taxon>Agaricomycetes</taxon>
        <taxon>Polyporales</taxon>
        <taxon>Polyporaceae</taxon>
        <taxon>Trametes</taxon>
    </lineage>
</organism>
<dbReference type="PANTHER" id="PTHR16290">
    <property type="entry name" value="TRANSCRIPTION FACTOR SMIF DECAPPING ENZYME DCP1"/>
    <property type="match status" value="1"/>
</dbReference>
<dbReference type="GO" id="GO:0003729">
    <property type="term" value="F:mRNA binding"/>
    <property type="evidence" value="ECO:0007669"/>
    <property type="project" value="TreeGrafter"/>
</dbReference>
<dbReference type="SUPFAM" id="SSF50729">
    <property type="entry name" value="PH domain-like"/>
    <property type="match status" value="1"/>
</dbReference>
<dbReference type="EMBL" id="KZ084087">
    <property type="protein sequence ID" value="OSD07804.1"/>
    <property type="molecule type" value="Genomic_DNA"/>
</dbReference>
<dbReference type="PANTHER" id="PTHR16290:SF0">
    <property type="entry name" value="DECAPPING PROTEIN 1, ISOFORM A"/>
    <property type="match status" value="1"/>
</dbReference>
<dbReference type="Gene3D" id="2.30.29.30">
    <property type="entry name" value="Pleckstrin-homology domain (PH domain)/Phosphotyrosine-binding domain (PTB)"/>
    <property type="match status" value="1"/>
</dbReference>
<dbReference type="GO" id="GO:0000290">
    <property type="term" value="P:deadenylation-dependent decapping of nuclear-transcribed mRNA"/>
    <property type="evidence" value="ECO:0007669"/>
    <property type="project" value="InterPro"/>
</dbReference>
<feature type="compositionally biased region" description="Polar residues" evidence="5">
    <location>
        <begin position="473"/>
        <end position="483"/>
    </location>
</feature>
<evidence type="ECO:0000256" key="1">
    <source>
        <dbReference type="ARBA" id="ARBA00004496"/>
    </source>
</evidence>
<name>A0A1Y2J4R8_TRAC3</name>
<keyword evidence="4" id="KW-0507">mRNA processing</keyword>
<evidence type="ECO:0000256" key="2">
    <source>
        <dbReference type="ARBA" id="ARBA00008778"/>
    </source>
</evidence>
<feature type="region of interest" description="Disordered" evidence="5">
    <location>
        <begin position="417"/>
        <end position="579"/>
    </location>
</feature>
<reference evidence="6 7" key="1">
    <citation type="journal article" date="2015" name="Biotechnol. Biofuels">
        <title>Enhanced degradation of softwood versus hardwood by the white-rot fungus Pycnoporus coccineus.</title>
        <authorList>
            <person name="Couturier M."/>
            <person name="Navarro D."/>
            <person name="Chevret D."/>
            <person name="Henrissat B."/>
            <person name="Piumi F."/>
            <person name="Ruiz-Duenas F.J."/>
            <person name="Martinez A.T."/>
            <person name="Grigoriev I.V."/>
            <person name="Riley R."/>
            <person name="Lipzen A."/>
            <person name="Berrin J.G."/>
            <person name="Master E.R."/>
            <person name="Rosso M.N."/>
        </authorList>
    </citation>
    <scope>NUCLEOTIDE SEQUENCE [LARGE SCALE GENOMIC DNA]</scope>
    <source>
        <strain evidence="6 7">BRFM310</strain>
    </source>
</reference>
<feature type="compositionally biased region" description="Low complexity" evidence="5">
    <location>
        <begin position="417"/>
        <end position="432"/>
    </location>
</feature>
<feature type="region of interest" description="Disordered" evidence="5">
    <location>
        <begin position="375"/>
        <end position="398"/>
    </location>
</feature>
<evidence type="ECO:0000256" key="3">
    <source>
        <dbReference type="ARBA" id="ARBA00022490"/>
    </source>
</evidence>
<evidence type="ECO:0000256" key="5">
    <source>
        <dbReference type="SAM" id="MobiDB-lite"/>
    </source>
</evidence>
<feature type="compositionally biased region" description="Polar residues" evidence="5">
    <location>
        <begin position="8"/>
        <end position="34"/>
    </location>
</feature>
<dbReference type="GO" id="GO:0006397">
    <property type="term" value="P:mRNA processing"/>
    <property type="evidence" value="ECO:0007669"/>
    <property type="project" value="UniProtKB-KW"/>
</dbReference>
<feature type="compositionally biased region" description="Polar residues" evidence="5">
    <location>
        <begin position="526"/>
        <end position="552"/>
    </location>
</feature>
<feature type="compositionally biased region" description="Polar residues" evidence="5">
    <location>
        <begin position="684"/>
        <end position="705"/>
    </location>
</feature>
<dbReference type="GO" id="GO:0031087">
    <property type="term" value="P:deadenylation-independent decapping of nuclear-transcribed mRNA"/>
    <property type="evidence" value="ECO:0007669"/>
    <property type="project" value="TreeGrafter"/>
</dbReference>
<dbReference type="STRING" id="1353009.A0A1Y2J4R8"/>